<feature type="region of interest" description="Disordered" evidence="5">
    <location>
        <begin position="365"/>
        <end position="385"/>
    </location>
</feature>
<keyword evidence="2" id="KW-0732">Signal</keyword>
<evidence type="ECO:0000256" key="3">
    <source>
        <dbReference type="ARBA" id="ARBA00023157"/>
    </source>
</evidence>
<dbReference type="AlphaFoldDB" id="A0A4W5K103"/>
<keyword evidence="10" id="KW-1185">Reference proteome</keyword>
<dbReference type="InterPro" id="IPR003961">
    <property type="entry name" value="FN3_dom"/>
</dbReference>
<feature type="domain" description="Interferon/interleukin receptor" evidence="8">
    <location>
        <begin position="154"/>
        <end position="258"/>
    </location>
</feature>
<dbReference type="PANTHER" id="PTHR20859">
    <property type="entry name" value="INTERFERON/INTERLEUKIN RECEPTOR"/>
    <property type="match status" value="1"/>
</dbReference>
<dbReference type="InterPro" id="IPR015373">
    <property type="entry name" value="Interferon/interleukin_rcp_dom"/>
</dbReference>
<accession>A0A4W5K103</accession>
<dbReference type="InterPro" id="IPR050650">
    <property type="entry name" value="Type-II_Cytokine-TF_Rcpt"/>
</dbReference>
<dbReference type="Proteomes" id="UP000314982">
    <property type="component" value="Unassembled WGS sequence"/>
</dbReference>
<dbReference type="PANTHER" id="PTHR20859:SF86">
    <property type="entry name" value="INTERLEUKIN-20 RECEPTOR SUBUNIT ALPHA"/>
    <property type="match status" value="1"/>
</dbReference>
<reference evidence="10" key="1">
    <citation type="submission" date="2018-06" db="EMBL/GenBank/DDBJ databases">
        <title>Genome assembly of Danube salmon.</title>
        <authorList>
            <person name="Macqueen D.J."/>
            <person name="Gundappa M.K."/>
        </authorList>
    </citation>
    <scope>NUCLEOTIDE SEQUENCE [LARGE SCALE GENOMIC DNA]</scope>
</reference>
<evidence type="ECO:0000256" key="2">
    <source>
        <dbReference type="ARBA" id="ARBA00022729"/>
    </source>
</evidence>
<protein>
    <submittedName>
        <fullName evidence="9">Interleukin 20 receptor, alpha</fullName>
    </submittedName>
</protein>
<dbReference type="Pfam" id="PF09294">
    <property type="entry name" value="Interfer-bind"/>
    <property type="match status" value="1"/>
</dbReference>
<keyword evidence="4" id="KW-0675">Receptor</keyword>
<evidence type="ECO:0000256" key="6">
    <source>
        <dbReference type="SAM" id="Phobius"/>
    </source>
</evidence>
<evidence type="ECO:0000259" key="7">
    <source>
        <dbReference type="Pfam" id="PF01108"/>
    </source>
</evidence>
<dbReference type="SUPFAM" id="SSF49265">
    <property type="entry name" value="Fibronectin type III"/>
    <property type="match status" value="2"/>
</dbReference>
<evidence type="ECO:0000256" key="4">
    <source>
        <dbReference type="ARBA" id="ARBA00023170"/>
    </source>
</evidence>
<dbReference type="Gene3D" id="2.60.40.10">
    <property type="entry name" value="Immunoglobulins"/>
    <property type="match status" value="2"/>
</dbReference>
<dbReference type="InterPro" id="IPR036116">
    <property type="entry name" value="FN3_sf"/>
</dbReference>
<proteinExistence type="inferred from homology"/>
<dbReference type="Pfam" id="PF01108">
    <property type="entry name" value="Tissue_fac"/>
    <property type="match status" value="1"/>
</dbReference>
<comment type="similarity">
    <text evidence="1">Belongs to the type II cytokine receptor family.</text>
</comment>
<evidence type="ECO:0000313" key="10">
    <source>
        <dbReference type="Proteomes" id="UP000314982"/>
    </source>
</evidence>
<dbReference type="GeneTree" id="ENSGT00940000157314"/>
<dbReference type="FunFam" id="2.60.40.10:FF:000348">
    <property type="entry name" value="Interleukin 20 receptor subunit alpha"/>
    <property type="match status" value="1"/>
</dbReference>
<evidence type="ECO:0000259" key="8">
    <source>
        <dbReference type="Pfam" id="PF09294"/>
    </source>
</evidence>
<dbReference type="GO" id="GO:0005886">
    <property type="term" value="C:plasma membrane"/>
    <property type="evidence" value="ECO:0007669"/>
    <property type="project" value="TreeGrafter"/>
</dbReference>
<evidence type="ECO:0000313" key="9">
    <source>
        <dbReference type="Ensembl" id="ENSHHUP00000010983.1"/>
    </source>
</evidence>
<dbReference type="Ensembl" id="ENSHHUT00000011329.1">
    <property type="protein sequence ID" value="ENSHHUP00000010983.1"/>
    <property type="gene ID" value="ENSHHUG00000006724.1"/>
</dbReference>
<reference evidence="9" key="3">
    <citation type="submission" date="2025-09" db="UniProtKB">
        <authorList>
            <consortium name="Ensembl"/>
        </authorList>
    </citation>
    <scope>IDENTIFICATION</scope>
</reference>
<feature type="transmembrane region" description="Helical" evidence="6">
    <location>
        <begin position="267"/>
        <end position="293"/>
    </location>
</feature>
<keyword evidence="6" id="KW-1133">Transmembrane helix</keyword>
<feature type="domain" description="Fibronectin type-III" evidence="7">
    <location>
        <begin position="32"/>
        <end position="141"/>
    </location>
</feature>
<evidence type="ECO:0000256" key="1">
    <source>
        <dbReference type="ARBA" id="ARBA00005399"/>
    </source>
</evidence>
<keyword evidence="6" id="KW-0472">Membrane</keyword>
<name>A0A4W5K103_9TELE</name>
<reference evidence="9" key="2">
    <citation type="submission" date="2025-08" db="UniProtKB">
        <authorList>
            <consortium name="Ensembl"/>
        </authorList>
    </citation>
    <scope>IDENTIFICATION</scope>
</reference>
<keyword evidence="6" id="KW-0812">Transmembrane</keyword>
<organism evidence="9 10">
    <name type="scientific">Hucho hucho</name>
    <name type="common">huchen</name>
    <dbReference type="NCBI Taxonomy" id="62062"/>
    <lineage>
        <taxon>Eukaryota</taxon>
        <taxon>Metazoa</taxon>
        <taxon>Chordata</taxon>
        <taxon>Craniata</taxon>
        <taxon>Vertebrata</taxon>
        <taxon>Euteleostomi</taxon>
        <taxon>Actinopterygii</taxon>
        <taxon>Neopterygii</taxon>
        <taxon>Teleostei</taxon>
        <taxon>Protacanthopterygii</taxon>
        <taxon>Salmoniformes</taxon>
        <taxon>Salmonidae</taxon>
        <taxon>Salmoninae</taxon>
        <taxon>Hucho</taxon>
    </lineage>
</organism>
<dbReference type="STRING" id="62062.ENSHHUP00000010983"/>
<sequence>MSMSSFLVLNFCNDNVINYLPTILRERMVKYLYIISLWTAVVSHGSSVARPEGVHFNSMNLRNIVKWHPGKDAPNDTHYTVEYAIYGDRMDGGARRVRWRVKKQCRDIPQTWCDLSNETTDLDEGYFARVKALGKNRSSKWTLTEKSFEPKADTTFGPPLVKLVVKENSVTVKLKGPMRWKTGNITKDYSLLKFYPQMTYNLSVYDNRSNKTQHFTVENRSFEYRLLAYETQYCFSAKAQFLSLLLACHASEWQCLTTSKDPFNDQLLLMLLGAVVPSVICLFMLILVGCLVYKFVCGNKQKSPPFLEKSDIQNPPRTFCPEKAVTMNVVLVTMAKPMEMMTIKPNTIPALIHQSEGEPILPYAAQQDPGREDSQEGSWEDEFREAQPEPLEYGFIGASPKIPEMRESEASDSEETLPLRLSQVNLNMAQRSAPCSQGPVETGLFRIPLLSGLKMGEESMSYKEPDRVGPYAPQHFSVRETPEVDYWEDNAEKPQSYPSDYSFLRAAPEQQMVTTEYQTQSNRRNTQPLRLAQVNLCRTQRHTLFPQESEEEDESGGNCVDWSPTTGILQIPLLSKPIPEVEVEGEMNRELEQVEILPSVVVWQSEESEGESDLTKLQNNWSLVINMEE</sequence>
<dbReference type="InterPro" id="IPR013783">
    <property type="entry name" value="Ig-like_fold"/>
</dbReference>
<evidence type="ECO:0000256" key="5">
    <source>
        <dbReference type="SAM" id="MobiDB-lite"/>
    </source>
</evidence>
<keyword evidence="3" id="KW-1015">Disulfide bond</keyword>
<dbReference type="GO" id="GO:0004896">
    <property type="term" value="F:cytokine receptor activity"/>
    <property type="evidence" value="ECO:0007669"/>
    <property type="project" value="TreeGrafter"/>
</dbReference>